<accession>A0A6J6E6S8</accession>
<dbReference type="InterPro" id="IPR036388">
    <property type="entry name" value="WH-like_DNA-bd_sf"/>
</dbReference>
<dbReference type="EMBL" id="CAEZTK010000072">
    <property type="protein sequence ID" value="CAB4572849.1"/>
    <property type="molecule type" value="Genomic_DNA"/>
</dbReference>
<organism evidence="6">
    <name type="scientific">freshwater metagenome</name>
    <dbReference type="NCBI Taxonomy" id="449393"/>
    <lineage>
        <taxon>unclassified sequences</taxon>
        <taxon>metagenomes</taxon>
        <taxon>ecological metagenomes</taxon>
    </lineage>
</organism>
<dbReference type="Gene3D" id="1.10.10.10">
    <property type="entry name" value="Winged helix-like DNA-binding domain superfamily/Winged helix DNA-binding domain"/>
    <property type="match status" value="1"/>
</dbReference>
<evidence type="ECO:0000256" key="3">
    <source>
        <dbReference type="ARBA" id="ARBA00023125"/>
    </source>
</evidence>
<name>A0A6J6E6S8_9ZZZZ</name>
<keyword evidence="4" id="KW-0804">Transcription</keyword>
<evidence type="ECO:0000259" key="5">
    <source>
        <dbReference type="Pfam" id="PF04198"/>
    </source>
</evidence>
<keyword evidence="2" id="KW-0805">Transcription regulation</keyword>
<dbReference type="EMBL" id="CAEZTP010000036">
    <property type="protein sequence ID" value="CAB4571857.1"/>
    <property type="molecule type" value="Genomic_DNA"/>
</dbReference>
<sequence>MKQRETELILRAARLYYEGHYSQDQVASKLNTSRSNVSRMLSDAKRFGFVEIKIVSPTHKHESLSQQLSELLKIKDVQVIATESNDLTLNTIGRAAASALLKHLRDNQTIAISWGRGLEATVVNAHSETLSGLKVTQLMGSLSSVSTSVSAEELGRNLAKNLNAQFIPFLSPVVVNSTKVRDSLLEEESIAKSLQLARGAHVALVGIGSNGSSSSEMVFSEFKTSKADREALASSYAGDVAARFYKKDGSPLSSAMDGRVIGLTLEEIKNIPRVIGVASGAEKVAGVVGAANAGLIDTLIVDLACANSVVKSLQPSAVKSA</sequence>
<protein>
    <submittedName>
        <fullName evidence="6">Unannotated protein</fullName>
    </submittedName>
</protein>
<dbReference type="Pfam" id="PF04198">
    <property type="entry name" value="Sugar-bind"/>
    <property type="match status" value="1"/>
</dbReference>
<dbReference type="PANTHER" id="PTHR34294:SF1">
    <property type="entry name" value="TRANSCRIPTIONAL REGULATOR LSRR"/>
    <property type="match status" value="1"/>
</dbReference>
<dbReference type="Gene3D" id="3.40.50.1360">
    <property type="match status" value="1"/>
</dbReference>
<keyword evidence="3" id="KW-0238">DNA-binding</keyword>
<dbReference type="AlphaFoldDB" id="A0A6J6E6S8"/>
<dbReference type="SUPFAM" id="SSF100950">
    <property type="entry name" value="NagB/RpiA/CoA transferase-like"/>
    <property type="match status" value="1"/>
</dbReference>
<evidence type="ECO:0000313" key="7">
    <source>
        <dbReference type="EMBL" id="CAB4572849.1"/>
    </source>
</evidence>
<dbReference type="InterPro" id="IPR037171">
    <property type="entry name" value="NagB/RpiA_transferase-like"/>
</dbReference>
<dbReference type="PANTHER" id="PTHR34294">
    <property type="entry name" value="TRANSCRIPTIONAL REGULATOR-RELATED"/>
    <property type="match status" value="1"/>
</dbReference>
<reference evidence="6" key="1">
    <citation type="submission" date="2020-05" db="EMBL/GenBank/DDBJ databases">
        <authorList>
            <person name="Chiriac C."/>
            <person name="Salcher M."/>
            <person name="Ghai R."/>
            <person name="Kavagutti S V."/>
        </authorList>
    </citation>
    <scope>NUCLEOTIDE SEQUENCE</scope>
</reference>
<evidence type="ECO:0000313" key="6">
    <source>
        <dbReference type="EMBL" id="CAB4571857.1"/>
    </source>
</evidence>
<dbReference type="InterPro" id="IPR051054">
    <property type="entry name" value="SorC_transcr_regulators"/>
</dbReference>
<dbReference type="GO" id="GO:0003677">
    <property type="term" value="F:DNA binding"/>
    <property type="evidence" value="ECO:0007669"/>
    <property type="project" value="UniProtKB-KW"/>
</dbReference>
<gene>
    <name evidence="7" type="ORF">UFOPK1643_00877</name>
    <name evidence="6" type="ORF">UFOPK1698_00582</name>
</gene>
<evidence type="ECO:0000256" key="2">
    <source>
        <dbReference type="ARBA" id="ARBA00023015"/>
    </source>
</evidence>
<dbReference type="InterPro" id="IPR007324">
    <property type="entry name" value="Sugar-bd_dom_put"/>
</dbReference>
<evidence type="ECO:0000256" key="4">
    <source>
        <dbReference type="ARBA" id="ARBA00023163"/>
    </source>
</evidence>
<feature type="domain" description="Sugar-binding" evidence="5">
    <location>
        <begin position="62"/>
        <end position="310"/>
    </location>
</feature>
<comment type="similarity">
    <text evidence="1">Belongs to the SorC transcriptional regulatory family.</text>
</comment>
<proteinExistence type="inferred from homology"/>
<evidence type="ECO:0000256" key="1">
    <source>
        <dbReference type="ARBA" id="ARBA00010466"/>
    </source>
</evidence>
<dbReference type="GO" id="GO:0030246">
    <property type="term" value="F:carbohydrate binding"/>
    <property type="evidence" value="ECO:0007669"/>
    <property type="project" value="InterPro"/>
</dbReference>